<dbReference type="EC" id="2.4.1.-" evidence="11"/>
<keyword evidence="11" id="KW-0464">Manganese</keyword>
<dbReference type="PANTHER" id="PTHR19300:SF48">
    <property type="entry name" value="BETA-1,4-N-ACETYLGALACTOSAMINYLTRANSFERASE"/>
    <property type="match status" value="1"/>
</dbReference>
<evidence type="ECO:0000256" key="3">
    <source>
        <dbReference type="ARBA" id="ARBA00005735"/>
    </source>
</evidence>
<accession>A0A6B2E595</accession>
<evidence type="ECO:0000256" key="6">
    <source>
        <dbReference type="ARBA" id="ARBA00022692"/>
    </source>
</evidence>
<proteinExistence type="inferred from homology"/>
<evidence type="ECO:0000256" key="4">
    <source>
        <dbReference type="ARBA" id="ARBA00022676"/>
    </source>
</evidence>
<comment type="cofactor">
    <cofactor evidence="11">
        <name>Mn(2+)</name>
        <dbReference type="ChEBI" id="CHEBI:29035"/>
    </cofactor>
</comment>
<feature type="domain" description="Galactosyltransferase C-terminal" evidence="12">
    <location>
        <begin position="194"/>
        <end position="270"/>
    </location>
</feature>
<dbReference type="Pfam" id="PF13733">
    <property type="entry name" value="Glyco_transf_7N"/>
    <property type="match status" value="1"/>
</dbReference>
<comment type="similarity">
    <text evidence="3 11">Belongs to the glycosyltransferase 7 family.</text>
</comment>
<organism evidence="14">
    <name type="scientific">Phlebotomus kandelakii</name>
    <dbReference type="NCBI Taxonomy" id="1109342"/>
    <lineage>
        <taxon>Eukaryota</taxon>
        <taxon>Metazoa</taxon>
        <taxon>Ecdysozoa</taxon>
        <taxon>Arthropoda</taxon>
        <taxon>Hexapoda</taxon>
        <taxon>Insecta</taxon>
        <taxon>Pterygota</taxon>
        <taxon>Neoptera</taxon>
        <taxon>Endopterygota</taxon>
        <taxon>Diptera</taxon>
        <taxon>Nematocera</taxon>
        <taxon>Psychodoidea</taxon>
        <taxon>Psychodidae</taxon>
        <taxon>Phlebotomus</taxon>
        <taxon>Larroussius</taxon>
    </lineage>
</organism>
<keyword evidence="7 11" id="KW-0735">Signal-anchor</keyword>
<dbReference type="InterPro" id="IPR003859">
    <property type="entry name" value="Galactosyl_T"/>
</dbReference>
<evidence type="ECO:0000256" key="9">
    <source>
        <dbReference type="ARBA" id="ARBA00023136"/>
    </source>
</evidence>
<dbReference type="GO" id="GO:0016020">
    <property type="term" value="C:membrane"/>
    <property type="evidence" value="ECO:0007669"/>
    <property type="project" value="UniProtKB-SubCell"/>
</dbReference>
<dbReference type="PRINTS" id="PR02050">
    <property type="entry name" value="B14GALTRFASE"/>
</dbReference>
<keyword evidence="6" id="KW-0812">Transmembrane</keyword>
<keyword evidence="8" id="KW-1133">Transmembrane helix</keyword>
<evidence type="ECO:0000256" key="1">
    <source>
        <dbReference type="ARBA" id="ARBA00004606"/>
    </source>
</evidence>
<comment type="pathway">
    <text evidence="2 11">Protein modification; protein glycosylation.</text>
</comment>
<keyword evidence="10 11" id="KW-0325">Glycoprotein</keyword>
<dbReference type="InterPro" id="IPR029044">
    <property type="entry name" value="Nucleotide-diphossugar_trans"/>
</dbReference>
<keyword evidence="11" id="KW-0479">Metal-binding</keyword>
<dbReference type="Pfam" id="PF02709">
    <property type="entry name" value="Glyco_transf_7C"/>
    <property type="match status" value="1"/>
</dbReference>
<dbReference type="Gene3D" id="3.90.550.10">
    <property type="entry name" value="Spore Coat Polysaccharide Biosynthesis Protein SpsA, Chain A"/>
    <property type="match status" value="1"/>
</dbReference>
<keyword evidence="4 11" id="KW-0328">Glycosyltransferase</keyword>
<sequence>MRRMKRISDRNCVCACLLIVVIYCLWPDRYATHYVALPVERMEQELVAQTTRNITKRGLEACQYGDIIAGNKFTLTEDYLNKLHHPGSIRLGGEYFPADCAPKYSVAVIVVYRDRETQLRQFLTYMHNFLREQRLHYRIFIVEQFDRKPFNRAKLFNIGSVAAMKLGFPCLILHDVDLLPMNLGQMYACTRQPRHMCASLDQFRYNLPYEGLFGGAVAIQSKPFVDVNGMSNMFNGWGGEDDDFFRRLQSKDIDICRFDPAYSRYTMLKHAKERPNEDRLAFLRTGHLRYDTDGLNSLIYEQKAYILHDLFTHLLVNT</sequence>
<comment type="function">
    <text evidence="11">Catalyzes the transfer of galactose onto proteins or lipids.</text>
</comment>
<dbReference type="SUPFAM" id="SSF53448">
    <property type="entry name" value="Nucleotide-diphospho-sugar transferases"/>
    <property type="match status" value="1"/>
</dbReference>
<evidence type="ECO:0000256" key="2">
    <source>
        <dbReference type="ARBA" id="ARBA00004922"/>
    </source>
</evidence>
<evidence type="ECO:0000256" key="7">
    <source>
        <dbReference type="ARBA" id="ARBA00022968"/>
    </source>
</evidence>
<evidence type="ECO:0000256" key="11">
    <source>
        <dbReference type="RuleBase" id="RU368121"/>
    </source>
</evidence>
<dbReference type="GO" id="GO:0005975">
    <property type="term" value="P:carbohydrate metabolic process"/>
    <property type="evidence" value="ECO:0007669"/>
    <property type="project" value="InterPro"/>
</dbReference>
<evidence type="ECO:0000313" key="14">
    <source>
        <dbReference type="EMBL" id="NBJ58311.1"/>
    </source>
</evidence>
<reference evidence="14" key="1">
    <citation type="submission" date="2019-10" db="EMBL/GenBank/DDBJ databases">
        <title>Short sand fly seasons in Tbilisi, Georgia, hinder development of host immunity to saliva of the visceral leishmaniasis vector Phlebotomus kandelakii.</title>
        <authorList>
            <person name="Oliveira F."/>
            <person name="Giorgobiani E."/>
            <person name="Guimaraes-Costa A.B."/>
            <person name="Abdeladhim M."/>
            <person name="Oristian J."/>
            <person name="Tskhvaradze L."/>
            <person name="Tsertsvadze N."/>
            <person name="Zakalashvili M."/>
            <person name="Valenzuela J.G."/>
            <person name="Kamhawi S."/>
        </authorList>
    </citation>
    <scope>NUCLEOTIDE SEQUENCE</scope>
    <source>
        <strain evidence="14">Wild-capture in Tbilisi</strain>
        <tissue evidence="14">Salivary glands</tissue>
    </source>
</reference>
<dbReference type="GO" id="GO:0006688">
    <property type="term" value="P:glycosphingolipid biosynthetic process"/>
    <property type="evidence" value="ECO:0007669"/>
    <property type="project" value="TreeGrafter"/>
</dbReference>
<dbReference type="CDD" id="cd00899">
    <property type="entry name" value="b4GalT"/>
    <property type="match status" value="1"/>
</dbReference>
<dbReference type="UniPathway" id="UPA00378"/>
<evidence type="ECO:0000259" key="13">
    <source>
        <dbReference type="Pfam" id="PF13733"/>
    </source>
</evidence>
<dbReference type="InterPro" id="IPR027995">
    <property type="entry name" value="Galactosyl_T_N"/>
</dbReference>
<protein>
    <recommendedName>
        <fullName evidence="11">Beta-1,4-N-acetylgalactosaminyltransferase</fullName>
        <ecNumber evidence="11">2.4.1.-</ecNumber>
    </recommendedName>
    <alternativeName>
        <fullName evidence="11">Beta-4-GalNAcT</fullName>
    </alternativeName>
</protein>
<dbReference type="GO" id="GO:0008378">
    <property type="term" value="F:galactosyltransferase activity"/>
    <property type="evidence" value="ECO:0007669"/>
    <property type="project" value="TreeGrafter"/>
</dbReference>
<dbReference type="GO" id="GO:0033842">
    <property type="term" value="F:N-acetyl-beta-glucosaminyl-derivative 4-beta-N-acetylgalactosaminyltransferase activity"/>
    <property type="evidence" value="ECO:0007669"/>
    <property type="project" value="TreeGrafter"/>
</dbReference>
<dbReference type="AlphaFoldDB" id="A0A6B2E595"/>
<evidence type="ECO:0000256" key="5">
    <source>
        <dbReference type="ARBA" id="ARBA00022679"/>
    </source>
</evidence>
<dbReference type="GO" id="GO:0005794">
    <property type="term" value="C:Golgi apparatus"/>
    <property type="evidence" value="ECO:0007669"/>
    <property type="project" value="TreeGrafter"/>
</dbReference>
<comment type="subcellular location">
    <subcellularLocation>
        <location evidence="1 11">Membrane</location>
        <topology evidence="1 11">Single-pass type II membrane protein</topology>
    </subcellularLocation>
</comment>
<dbReference type="InterPro" id="IPR027791">
    <property type="entry name" value="Galactosyl_T_C"/>
</dbReference>
<evidence type="ECO:0000256" key="10">
    <source>
        <dbReference type="ARBA" id="ARBA00023180"/>
    </source>
</evidence>
<keyword evidence="9" id="KW-0472">Membrane</keyword>
<name>A0A6B2E595_9DIPT</name>
<dbReference type="PANTHER" id="PTHR19300">
    <property type="entry name" value="BETA-1,4-GALACTOSYLTRANSFERASE"/>
    <property type="match status" value="1"/>
</dbReference>
<dbReference type="EMBL" id="GIFK01000608">
    <property type="protein sequence ID" value="NBJ58311.1"/>
    <property type="molecule type" value="Transcribed_RNA"/>
</dbReference>
<evidence type="ECO:0000256" key="8">
    <source>
        <dbReference type="ARBA" id="ARBA00022989"/>
    </source>
</evidence>
<evidence type="ECO:0000259" key="12">
    <source>
        <dbReference type="Pfam" id="PF02709"/>
    </source>
</evidence>
<dbReference type="GO" id="GO:0046872">
    <property type="term" value="F:metal ion binding"/>
    <property type="evidence" value="ECO:0007669"/>
    <property type="project" value="UniProtKB-UniRule"/>
</dbReference>
<keyword evidence="5 11" id="KW-0808">Transferase</keyword>
<feature type="domain" description="Galactosyltransferase N-terminal" evidence="13">
    <location>
        <begin position="87"/>
        <end position="190"/>
    </location>
</feature>